<dbReference type="CDD" id="cd00838">
    <property type="entry name" value="MPP_superfamily"/>
    <property type="match status" value="1"/>
</dbReference>
<evidence type="ECO:0000259" key="2">
    <source>
        <dbReference type="Pfam" id="PF00149"/>
    </source>
</evidence>
<dbReference type="InterPro" id="IPR051918">
    <property type="entry name" value="STPP_CPPED1"/>
</dbReference>
<dbReference type="InterPro" id="IPR004843">
    <property type="entry name" value="Calcineurin-like_PHP"/>
</dbReference>
<dbReference type="Pfam" id="PF00149">
    <property type="entry name" value="Metallophos"/>
    <property type="match status" value="1"/>
</dbReference>
<dbReference type="EMBL" id="JAPOHD010000027">
    <property type="protein sequence ID" value="MCY1721426.1"/>
    <property type="molecule type" value="Genomic_DNA"/>
</dbReference>
<name>A0A9X3J7D7_9BACT</name>
<evidence type="ECO:0000313" key="3">
    <source>
        <dbReference type="EMBL" id="MCY1721426.1"/>
    </source>
</evidence>
<feature type="signal peptide" evidence="1">
    <location>
        <begin position="1"/>
        <end position="21"/>
    </location>
</feature>
<accession>A0A9X3J7D7</accession>
<dbReference type="GO" id="GO:0016787">
    <property type="term" value="F:hydrolase activity"/>
    <property type="evidence" value="ECO:0007669"/>
    <property type="project" value="InterPro"/>
</dbReference>
<evidence type="ECO:0000256" key="1">
    <source>
        <dbReference type="SAM" id="SignalP"/>
    </source>
</evidence>
<evidence type="ECO:0000313" key="4">
    <source>
        <dbReference type="Proteomes" id="UP001145087"/>
    </source>
</evidence>
<feature type="chain" id="PRO_5040773898" evidence="1">
    <location>
        <begin position="22"/>
        <end position="291"/>
    </location>
</feature>
<dbReference type="PANTHER" id="PTHR43143">
    <property type="entry name" value="METALLOPHOSPHOESTERASE, CALCINEURIN SUPERFAMILY"/>
    <property type="match status" value="1"/>
</dbReference>
<organism evidence="3 4">
    <name type="scientific">Draconibacterium aestuarii</name>
    <dbReference type="NCBI Taxonomy" id="2998507"/>
    <lineage>
        <taxon>Bacteria</taxon>
        <taxon>Pseudomonadati</taxon>
        <taxon>Bacteroidota</taxon>
        <taxon>Bacteroidia</taxon>
        <taxon>Marinilabiliales</taxon>
        <taxon>Prolixibacteraceae</taxon>
        <taxon>Draconibacterium</taxon>
    </lineage>
</organism>
<dbReference type="RefSeq" id="WP_343333756.1">
    <property type="nucleotide sequence ID" value="NZ_JAPOHD010000027.1"/>
</dbReference>
<comment type="caution">
    <text evidence="3">The sequence shown here is derived from an EMBL/GenBank/DDBJ whole genome shotgun (WGS) entry which is preliminary data.</text>
</comment>
<dbReference type="InterPro" id="IPR029052">
    <property type="entry name" value="Metallo-depent_PP-like"/>
</dbReference>
<dbReference type="AlphaFoldDB" id="A0A9X3J7D7"/>
<dbReference type="Proteomes" id="UP001145087">
    <property type="component" value="Unassembled WGS sequence"/>
</dbReference>
<dbReference type="PANTHER" id="PTHR43143:SF1">
    <property type="entry name" value="SERINE_THREONINE-PROTEIN PHOSPHATASE CPPED1"/>
    <property type="match status" value="1"/>
</dbReference>
<feature type="domain" description="Calcineurin-like phosphoesterase" evidence="2">
    <location>
        <begin position="32"/>
        <end position="233"/>
    </location>
</feature>
<gene>
    <name evidence="3" type="ORF">OU798_13805</name>
</gene>
<keyword evidence="4" id="KW-1185">Reference proteome</keyword>
<keyword evidence="1" id="KW-0732">Signal</keyword>
<reference evidence="3" key="1">
    <citation type="submission" date="2022-11" db="EMBL/GenBank/DDBJ databases">
        <title>Marilongibacter aestuarii gen. nov., sp. nov., isolated from tidal flat sediment.</title>
        <authorList>
            <person name="Jiayan W."/>
        </authorList>
    </citation>
    <scope>NUCLEOTIDE SEQUENCE</scope>
    <source>
        <strain evidence="3">Z1-6</strain>
    </source>
</reference>
<proteinExistence type="predicted"/>
<dbReference type="Gene3D" id="3.60.21.10">
    <property type="match status" value="1"/>
</dbReference>
<protein>
    <submittedName>
        <fullName evidence="3">Metallophosphoesterase</fullName>
    </submittedName>
</protein>
<sequence length="291" mass="33193">MINKTFLTILIVFLSASFVLANGTEKEKEKFSFAFFTDIHLNKSEFEKTHGGFQGIDKAIASAKKQKVDFILTGGDNVDIDVLGKDAETAHKLYQRYAEIITNAGIDYYVSIGNHDRFFGCEETDPLHNEGMFEKYISKSYYSYDHKGWHFIVLNTSNSVVDDAQKQWLANDLAKVAPETPIMVSCHVPFLSVYYPALQGRYTNADTFSNFKEIWDMFNDKNLKLVLQGHQHLYEEINALGVQFITAGAVSASWWGGPYHGTQEGYLKVNIDGDQFYWEYVDYGWDAKARN</sequence>
<dbReference type="SUPFAM" id="SSF56300">
    <property type="entry name" value="Metallo-dependent phosphatases"/>
    <property type="match status" value="1"/>
</dbReference>